<evidence type="ECO:0000259" key="2">
    <source>
        <dbReference type="PROSITE" id="PS51762"/>
    </source>
</evidence>
<gene>
    <name evidence="3" type="ORF">H072_625</name>
</gene>
<evidence type="ECO:0000313" key="3">
    <source>
        <dbReference type="EMBL" id="EPS45391.1"/>
    </source>
</evidence>
<dbReference type="GO" id="GO:0005975">
    <property type="term" value="P:carbohydrate metabolic process"/>
    <property type="evidence" value="ECO:0007669"/>
    <property type="project" value="InterPro"/>
</dbReference>
<dbReference type="SUPFAM" id="SSF49899">
    <property type="entry name" value="Concanavalin A-like lectins/glucanases"/>
    <property type="match status" value="1"/>
</dbReference>
<reference evidence="4" key="2">
    <citation type="submission" date="2013-04" db="EMBL/GenBank/DDBJ databases">
        <title>Genomic mechanisms accounting for the adaptation to parasitism in nematode-trapping fungi.</title>
        <authorList>
            <person name="Ahren D.G."/>
        </authorList>
    </citation>
    <scope>NUCLEOTIDE SEQUENCE [LARGE SCALE GENOMIC DNA]</scope>
    <source>
        <strain evidence="4">CBS 200.50</strain>
    </source>
</reference>
<feature type="signal peptide" evidence="1">
    <location>
        <begin position="1"/>
        <end position="20"/>
    </location>
</feature>
<dbReference type="PANTHER" id="PTHR38121">
    <property type="entry name" value="GH16 DOMAIN-CONTAINING PROTEIN"/>
    <property type="match status" value="1"/>
</dbReference>
<dbReference type="Pfam" id="PF00722">
    <property type="entry name" value="Glyco_hydro_16"/>
    <property type="match status" value="1"/>
</dbReference>
<dbReference type="AlphaFoldDB" id="S8AWQ0"/>
<dbReference type="OrthoDB" id="4388755at2759"/>
<organism evidence="3 4">
    <name type="scientific">Dactylellina haptotyla (strain CBS 200.50)</name>
    <name type="common">Nematode-trapping fungus</name>
    <name type="synonym">Monacrosporium haptotylum</name>
    <dbReference type="NCBI Taxonomy" id="1284197"/>
    <lineage>
        <taxon>Eukaryota</taxon>
        <taxon>Fungi</taxon>
        <taxon>Dikarya</taxon>
        <taxon>Ascomycota</taxon>
        <taxon>Pezizomycotina</taxon>
        <taxon>Orbiliomycetes</taxon>
        <taxon>Orbiliales</taxon>
        <taxon>Orbiliaceae</taxon>
        <taxon>Dactylellina</taxon>
    </lineage>
</organism>
<proteinExistence type="predicted"/>
<dbReference type="eggNOG" id="ENOG502S57S">
    <property type="taxonomic scope" value="Eukaryota"/>
</dbReference>
<dbReference type="InterPro" id="IPR000757">
    <property type="entry name" value="Beta-glucanase-like"/>
</dbReference>
<dbReference type="STRING" id="1284197.S8AWQ0"/>
<feature type="domain" description="GH16" evidence="2">
    <location>
        <begin position="94"/>
        <end position="304"/>
    </location>
</feature>
<accession>S8AWQ0</accession>
<dbReference type="Gene3D" id="2.60.120.200">
    <property type="match status" value="1"/>
</dbReference>
<evidence type="ECO:0000313" key="4">
    <source>
        <dbReference type="Proteomes" id="UP000015100"/>
    </source>
</evidence>
<dbReference type="GO" id="GO:0004553">
    <property type="term" value="F:hydrolase activity, hydrolyzing O-glycosyl compounds"/>
    <property type="evidence" value="ECO:0007669"/>
    <property type="project" value="InterPro"/>
</dbReference>
<comment type="caution">
    <text evidence="3">The sequence shown here is derived from an EMBL/GenBank/DDBJ whole genome shotgun (WGS) entry which is preliminary data.</text>
</comment>
<dbReference type="PROSITE" id="PS51762">
    <property type="entry name" value="GH16_2"/>
    <property type="match status" value="1"/>
</dbReference>
<dbReference type="PANTHER" id="PTHR38121:SF2">
    <property type="entry name" value="ACYLTRANSFERASE 3 DOMAIN-CONTAINING PROTEIN"/>
    <property type="match status" value="1"/>
</dbReference>
<keyword evidence="4" id="KW-1185">Reference proteome</keyword>
<dbReference type="CDD" id="cd00413">
    <property type="entry name" value="Glyco_hydrolase_16"/>
    <property type="match status" value="1"/>
</dbReference>
<feature type="chain" id="PRO_5004548191" description="GH16 domain-containing protein" evidence="1">
    <location>
        <begin position="21"/>
        <end position="332"/>
    </location>
</feature>
<evidence type="ECO:0000256" key="1">
    <source>
        <dbReference type="SAM" id="SignalP"/>
    </source>
</evidence>
<protein>
    <recommendedName>
        <fullName evidence="2">GH16 domain-containing protein</fullName>
    </recommendedName>
</protein>
<name>S8AWQ0_DACHA</name>
<dbReference type="HOGENOM" id="CLU_040566_4_0_1"/>
<dbReference type="EMBL" id="AQGS01000016">
    <property type="protein sequence ID" value="EPS45391.1"/>
    <property type="molecule type" value="Genomic_DNA"/>
</dbReference>
<dbReference type="Proteomes" id="UP000015100">
    <property type="component" value="Unassembled WGS sequence"/>
</dbReference>
<keyword evidence="1" id="KW-0732">Signal</keyword>
<dbReference type="InterPro" id="IPR013320">
    <property type="entry name" value="ConA-like_dom_sf"/>
</dbReference>
<reference evidence="3 4" key="1">
    <citation type="journal article" date="2013" name="PLoS Genet.">
        <title>Genomic mechanisms accounting for the adaptation to parasitism in nematode-trapping fungi.</title>
        <authorList>
            <person name="Meerupati T."/>
            <person name="Andersson K.M."/>
            <person name="Friman E."/>
            <person name="Kumar D."/>
            <person name="Tunlid A."/>
            <person name="Ahren D."/>
        </authorList>
    </citation>
    <scope>NUCLEOTIDE SEQUENCE [LARGE SCALE GENOMIC DNA]</scope>
    <source>
        <strain evidence="3 4">CBS 200.50</strain>
    </source>
</reference>
<sequence>MQPEIRLFLYFTLLIVTAQASLFKLTPKSRRSYQPLYKRVPTPANAGSVSSICSCGYYIPETKQTFTHYVTLKPDALSANNLPDSLSKQGWEISSYELTSKPKNITYTPSNLSFNPSSRALELIVSGGSTNRTSIPSAEISTKINSIRYGSFRFKVKASPVAGACSGMFFYKDDNHEIDIEILTSHIHNGGSQADGIPLPGLQLTVQRLTQSQTLSNYKVLPFDGSYDPTKGYHEYRFDWLQSGVRYFIDGNSTSPYTKFIPNVPGSILINNWSNGDRYWPAGPPTQNSILSIREVDLYFNVTDPSLLRAWEAGCKSAGYVRTCSVAPSKGG</sequence>